<protein>
    <recommendedName>
        <fullName evidence="5">Lipoprotein</fullName>
    </recommendedName>
</protein>
<gene>
    <name evidence="3" type="ORF">POL25_13455</name>
</gene>
<evidence type="ECO:0008006" key="5">
    <source>
        <dbReference type="Google" id="ProtNLM"/>
    </source>
</evidence>
<dbReference type="RefSeq" id="WP_272086388.1">
    <property type="nucleotide sequence ID" value="NZ_JAQNDL010000001.1"/>
</dbReference>
<evidence type="ECO:0000313" key="4">
    <source>
        <dbReference type="Proteomes" id="UP001221686"/>
    </source>
</evidence>
<dbReference type="Proteomes" id="UP001221686">
    <property type="component" value="Unassembled WGS sequence"/>
</dbReference>
<evidence type="ECO:0000256" key="2">
    <source>
        <dbReference type="SAM" id="SignalP"/>
    </source>
</evidence>
<reference evidence="3 4" key="1">
    <citation type="submission" date="2022-11" db="EMBL/GenBank/DDBJ databases">
        <title>Minimal conservation of predation-associated metabolite biosynthetic gene clusters underscores biosynthetic potential of Myxococcota including descriptions for ten novel species: Archangium lansinium sp. nov., Myxococcus landrumus sp. nov., Nannocystis bai.</title>
        <authorList>
            <person name="Ahearne A."/>
            <person name="Stevens C."/>
            <person name="Dowd S."/>
        </authorList>
    </citation>
    <scope>NUCLEOTIDE SEQUENCE [LARGE SCALE GENOMIC DNA]</scope>
    <source>
        <strain evidence="3 4">BB15-2</strain>
    </source>
</reference>
<name>A0ABT5DW94_9BACT</name>
<feature type="compositionally biased region" description="Low complexity" evidence="1">
    <location>
        <begin position="29"/>
        <end position="41"/>
    </location>
</feature>
<dbReference type="EMBL" id="JAQNDL010000001">
    <property type="protein sequence ID" value="MDC0717907.1"/>
    <property type="molecule type" value="Genomic_DNA"/>
</dbReference>
<keyword evidence="4" id="KW-1185">Reference proteome</keyword>
<sequence>MPAHPSPRPARTALLVALALSACDTHAPAPVKTAAPTKSPTVGTKPDAALDDEPIGPRTIKVELQPVATRRGPIGLHRLGDGEVVLTGGVLLARAASDNNLAQETSWLHGLQAAEPEASWQVRAIGGRDDDLWLTVARTGADPAHRVYRRRENSWAPHEPDPSAPGAYYMDYATWPDGDAIALLAGGDGAPSLVVLDDDGARPARPRLEVASLREAPRPSRVAGLPSGELFASVAASPADAGGLPGMLSGMMRWGPSDTTGIFAPLPGLESRAPKQVATLVESGGQVLVGDGVEIGEEMVPYVARFDGTSWHLLDPPPVRGSVVSLVETPEPAIFAVVDESGPADSLWRIHAGGDWDTWERVELAPVQLASSWFWDQTAGTWASDPAPASAMTPSPRAIGRDDAGSLWVNANLLLADGTASPYHAVLRSGPAATAPLALYDDGQIHAAQQDLLPRRSPRAGDETCSQVYVQLYTVAEDSPEVGAPELRTALAGGLGSLLLGEVRSQGERQVGLLLAADDYEAHKAAIAGVAGKLRYRSRASCGHPPLLRGWRAEG</sequence>
<evidence type="ECO:0000313" key="3">
    <source>
        <dbReference type="EMBL" id="MDC0717907.1"/>
    </source>
</evidence>
<keyword evidence="2" id="KW-0732">Signal</keyword>
<comment type="caution">
    <text evidence="3">The sequence shown here is derived from an EMBL/GenBank/DDBJ whole genome shotgun (WGS) entry which is preliminary data.</text>
</comment>
<accession>A0ABT5DW94</accession>
<evidence type="ECO:0000256" key="1">
    <source>
        <dbReference type="SAM" id="MobiDB-lite"/>
    </source>
</evidence>
<feature type="chain" id="PRO_5047098204" description="Lipoprotein" evidence="2">
    <location>
        <begin position="30"/>
        <end position="555"/>
    </location>
</feature>
<organism evidence="3 4">
    <name type="scientific">Nannocystis bainbridge</name>
    <dbReference type="NCBI Taxonomy" id="2995303"/>
    <lineage>
        <taxon>Bacteria</taxon>
        <taxon>Pseudomonadati</taxon>
        <taxon>Myxococcota</taxon>
        <taxon>Polyangia</taxon>
        <taxon>Nannocystales</taxon>
        <taxon>Nannocystaceae</taxon>
        <taxon>Nannocystis</taxon>
    </lineage>
</organism>
<feature type="region of interest" description="Disordered" evidence="1">
    <location>
        <begin position="29"/>
        <end position="55"/>
    </location>
</feature>
<feature type="signal peptide" evidence="2">
    <location>
        <begin position="1"/>
        <end position="29"/>
    </location>
</feature>
<proteinExistence type="predicted"/>